<evidence type="ECO:0000313" key="1">
    <source>
        <dbReference type="EMBL" id="EFA75116.1"/>
    </source>
</evidence>
<proteinExistence type="predicted"/>
<name>D3BTT0_HETP5</name>
<dbReference type="GeneID" id="31366658"/>
<dbReference type="Proteomes" id="UP000001396">
    <property type="component" value="Unassembled WGS sequence"/>
</dbReference>
<dbReference type="InParanoid" id="D3BTT0"/>
<dbReference type="RefSeq" id="XP_020427250.1">
    <property type="nucleotide sequence ID" value="XM_020581947.1"/>
</dbReference>
<accession>D3BTT0</accession>
<comment type="caution">
    <text evidence="1">The sequence shown here is derived from an EMBL/GenBank/DDBJ whole genome shotgun (WGS) entry which is preliminary data.</text>
</comment>
<gene>
    <name evidence="1" type="ORF">PPL_11190</name>
</gene>
<protein>
    <submittedName>
        <fullName evidence="1">Uncharacterized protein</fullName>
    </submittedName>
</protein>
<evidence type="ECO:0000313" key="2">
    <source>
        <dbReference type="Proteomes" id="UP000001396"/>
    </source>
</evidence>
<keyword evidence="2" id="KW-1185">Reference proteome</keyword>
<organism evidence="1 2">
    <name type="scientific">Heterostelium pallidum (strain ATCC 26659 / Pp 5 / PN500)</name>
    <name type="common">Cellular slime mold</name>
    <name type="synonym">Polysphondylium pallidum</name>
    <dbReference type="NCBI Taxonomy" id="670386"/>
    <lineage>
        <taxon>Eukaryota</taxon>
        <taxon>Amoebozoa</taxon>
        <taxon>Evosea</taxon>
        <taxon>Eumycetozoa</taxon>
        <taxon>Dictyostelia</taxon>
        <taxon>Acytosteliales</taxon>
        <taxon>Acytosteliaceae</taxon>
        <taxon>Heterostelium</taxon>
    </lineage>
</organism>
<sequence length="66" mass="7782">MSEGSESGEDTALPDRVFTPEIILKEIEEFYNLELLDDHIIDDEEIIPFELPEEYRSLMEEKSYLD</sequence>
<dbReference type="AlphaFoldDB" id="D3BTT0"/>
<dbReference type="EMBL" id="ADBJ01000056">
    <property type="protein sequence ID" value="EFA75116.1"/>
    <property type="molecule type" value="Genomic_DNA"/>
</dbReference>
<reference evidence="1 2" key="1">
    <citation type="journal article" date="2011" name="Genome Res.">
        <title>Phylogeny-wide analysis of social amoeba genomes highlights ancient origins for complex intercellular communication.</title>
        <authorList>
            <person name="Heidel A.J."/>
            <person name="Lawal H.M."/>
            <person name="Felder M."/>
            <person name="Schilde C."/>
            <person name="Helps N.R."/>
            <person name="Tunggal B."/>
            <person name="Rivero F."/>
            <person name="John U."/>
            <person name="Schleicher M."/>
            <person name="Eichinger L."/>
            <person name="Platzer M."/>
            <person name="Noegel A.A."/>
            <person name="Schaap P."/>
            <person name="Gloeckner G."/>
        </authorList>
    </citation>
    <scope>NUCLEOTIDE SEQUENCE [LARGE SCALE GENOMIC DNA]</scope>
    <source>
        <strain evidence="2">ATCC 26659 / Pp 5 / PN500</strain>
    </source>
</reference>